<dbReference type="Gene3D" id="2.30.40.10">
    <property type="entry name" value="Urease, subunit C, domain 1"/>
    <property type="match status" value="2"/>
</dbReference>
<dbReference type="InterPro" id="IPR011059">
    <property type="entry name" value="Metal-dep_hydrolase_composite"/>
</dbReference>
<dbReference type="SUPFAM" id="SSF51338">
    <property type="entry name" value="Composite domain of metallo-dependent hydrolases"/>
    <property type="match status" value="1"/>
</dbReference>
<dbReference type="PANTHER" id="PTHR43135">
    <property type="entry name" value="ALPHA-D-RIBOSE 1-METHYLPHOSPHONATE 5-TRIPHOSPHATE DIPHOSPHATASE"/>
    <property type="match status" value="1"/>
</dbReference>
<sequence>MAYLINHVRIFDGERVTLEDAHVLIENGRIASISSNIPPSLPERCVWIPGSGCTLLPGLIDSHVHVYNDATFLPNALRFGVTTVLDMHNEPHWFQEMKQMAVARDDVADILSACYAATVKDGWPAAIIQLTSDSPQESGLPFDLPFPSVPVPAPSSQVQRAIVDIAHRHGLLTVGHALSFNDTAALLEAGVDGLAHACCQALSEQELSFFLEREPKPFVIPTLAVQASAGAEEMESRELYSQRLGEEHHRAHMCECLAIARKGFTMQNAAENVRLFKKGGMEIVCGTDSSSHLKGVFVGASLHHELWLYVNRCGFTPLEALQSATSVPARIFKLHDRGRVATGLKADLVLVKGDPTTDIKCTLDISEVWRNGVRLVS</sequence>
<dbReference type="InterPro" id="IPR032466">
    <property type="entry name" value="Metal_Hydrolase"/>
</dbReference>
<dbReference type="Proteomes" id="UP001610563">
    <property type="component" value="Unassembled WGS sequence"/>
</dbReference>
<dbReference type="InterPro" id="IPR051781">
    <property type="entry name" value="Metallo-dep_Hydrolase"/>
</dbReference>
<evidence type="ECO:0000259" key="1">
    <source>
        <dbReference type="Pfam" id="PF01979"/>
    </source>
</evidence>
<feature type="domain" description="Amidohydrolase-related" evidence="1">
    <location>
        <begin position="161"/>
        <end position="372"/>
    </location>
</feature>
<protein>
    <recommendedName>
        <fullName evidence="1">Amidohydrolase-related domain-containing protein</fullName>
    </recommendedName>
</protein>
<evidence type="ECO:0000313" key="3">
    <source>
        <dbReference type="Proteomes" id="UP001610563"/>
    </source>
</evidence>
<dbReference type="InterPro" id="IPR006680">
    <property type="entry name" value="Amidohydro-rel"/>
</dbReference>
<comment type="caution">
    <text evidence="2">The sequence shown here is derived from an EMBL/GenBank/DDBJ whole genome shotgun (WGS) entry which is preliminary data.</text>
</comment>
<evidence type="ECO:0000313" key="2">
    <source>
        <dbReference type="EMBL" id="KAL2787485.1"/>
    </source>
</evidence>
<gene>
    <name evidence="2" type="ORF">BJX66DRAFT_341128</name>
</gene>
<dbReference type="Pfam" id="PF01979">
    <property type="entry name" value="Amidohydro_1"/>
    <property type="match status" value="1"/>
</dbReference>
<dbReference type="PANTHER" id="PTHR43135:SF3">
    <property type="entry name" value="ALPHA-D-RIBOSE 1-METHYLPHOSPHONATE 5-TRIPHOSPHATE DIPHOSPHATASE"/>
    <property type="match status" value="1"/>
</dbReference>
<dbReference type="SUPFAM" id="SSF51556">
    <property type="entry name" value="Metallo-dependent hydrolases"/>
    <property type="match status" value="1"/>
</dbReference>
<accession>A0ABR4FW74</accession>
<dbReference type="Gene3D" id="1.20.58.520">
    <property type="entry name" value="Amidohydrolase"/>
    <property type="match status" value="1"/>
</dbReference>
<dbReference type="EMBL" id="JBFTWV010000095">
    <property type="protein sequence ID" value="KAL2787485.1"/>
    <property type="molecule type" value="Genomic_DNA"/>
</dbReference>
<keyword evidence="3" id="KW-1185">Reference proteome</keyword>
<proteinExistence type="predicted"/>
<dbReference type="Gene3D" id="3.30.110.90">
    <property type="entry name" value="Amidohydrolase"/>
    <property type="match status" value="2"/>
</dbReference>
<dbReference type="Gene3D" id="3.40.50.10910">
    <property type="entry name" value="Amidohydrolase"/>
    <property type="match status" value="2"/>
</dbReference>
<organism evidence="2 3">
    <name type="scientific">Aspergillus keveii</name>
    <dbReference type="NCBI Taxonomy" id="714993"/>
    <lineage>
        <taxon>Eukaryota</taxon>
        <taxon>Fungi</taxon>
        <taxon>Dikarya</taxon>
        <taxon>Ascomycota</taxon>
        <taxon>Pezizomycotina</taxon>
        <taxon>Eurotiomycetes</taxon>
        <taxon>Eurotiomycetidae</taxon>
        <taxon>Eurotiales</taxon>
        <taxon>Aspergillaceae</taxon>
        <taxon>Aspergillus</taxon>
        <taxon>Aspergillus subgen. Nidulantes</taxon>
    </lineage>
</organism>
<name>A0ABR4FW74_9EURO</name>
<reference evidence="2 3" key="1">
    <citation type="submission" date="2024-07" db="EMBL/GenBank/DDBJ databases">
        <title>Section-level genome sequencing and comparative genomics of Aspergillus sections Usti and Cavernicolus.</title>
        <authorList>
            <consortium name="Lawrence Berkeley National Laboratory"/>
            <person name="Nybo J.L."/>
            <person name="Vesth T.C."/>
            <person name="Theobald S."/>
            <person name="Frisvad J.C."/>
            <person name="Larsen T.O."/>
            <person name="Kjaerboelling I."/>
            <person name="Rothschild-Mancinelli K."/>
            <person name="Lyhne E.K."/>
            <person name="Kogle M.E."/>
            <person name="Barry K."/>
            <person name="Clum A."/>
            <person name="Na H."/>
            <person name="Ledsgaard L."/>
            <person name="Lin J."/>
            <person name="Lipzen A."/>
            <person name="Kuo A."/>
            <person name="Riley R."/>
            <person name="Mondo S."/>
            <person name="Labutti K."/>
            <person name="Haridas S."/>
            <person name="Pangalinan J."/>
            <person name="Salamov A.A."/>
            <person name="Simmons B.A."/>
            <person name="Magnuson J.K."/>
            <person name="Chen J."/>
            <person name="Drula E."/>
            <person name="Henrissat B."/>
            <person name="Wiebenga A."/>
            <person name="Lubbers R.J."/>
            <person name="Gomes A.C."/>
            <person name="Makela M.R."/>
            <person name="Stajich J."/>
            <person name="Grigoriev I.V."/>
            <person name="Mortensen U.H."/>
            <person name="De Vries R.P."/>
            <person name="Baker S.E."/>
            <person name="Andersen M.R."/>
        </authorList>
    </citation>
    <scope>NUCLEOTIDE SEQUENCE [LARGE SCALE GENOMIC DNA]</scope>
    <source>
        <strain evidence="2 3">CBS 209.92</strain>
    </source>
</reference>